<proteinExistence type="inferred from homology"/>
<feature type="region of interest" description="Disordered" evidence="10">
    <location>
        <begin position="22"/>
        <end position="62"/>
    </location>
</feature>
<keyword evidence="9" id="KW-0137">Centromere</keyword>
<dbReference type="RefSeq" id="XP_040743649.1">
    <property type="nucleotide sequence ID" value="XM_040891057.1"/>
</dbReference>
<dbReference type="InterPro" id="IPR008685">
    <property type="entry name" value="Centromere_Mis12"/>
</dbReference>
<evidence type="ECO:0000256" key="10">
    <source>
        <dbReference type="SAM" id="MobiDB-lite"/>
    </source>
</evidence>
<keyword evidence="7" id="KW-0175">Coiled coil</keyword>
<accession>A0A1Y1W906</accession>
<gene>
    <name evidence="11" type="ORF">DL89DRAFT_316235</name>
</gene>
<evidence type="ECO:0000313" key="11">
    <source>
        <dbReference type="EMBL" id="ORX70011.1"/>
    </source>
</evidence>
<organism evidence="11 12">
    <name type="scientific">Linderina pennispora</name>
    <dbReference type="NCBI Taxonomy" id="61395"/>
    <lineage>
        <taxon>Eukaryota</taxon>
        <taxon>Fungi</taxon>
        <taxon>Fungi incertae sedis</taxon>
        <taxon>Zoopagomycota</taxon>
        <taxon>Kickxellomycotina</taxon>
        <taxon>Kickxellomycetes</taxon>
        <taxon>Kickxellales</taxon>
        <taxon>Kickxellaceae</taxon>
        <taxon>Linderina</taxon>
    </lineage>
</organism>
<protein>
    <submittedName>
        <fullName evidence="11">Mis12-domain-containing protein</fullName>
    </submittedName>
</protein>
<feature type="compositionally biased region" description="Low complexity" evidence="10">
    <location>
        <begin position="36"/>
        <end position="54"/>
    </location>
</feature>
<dbReference type="PANTHER" id="PTHR14527:SF2">
    <property type="entry name" value="PROTEIN MIS12 HOMOLOG"/>
    <property type="match status" value="1"/>
</dbReference>
<evidence type="ECO:0000256" key="7">
    <source>
        <dbReference type="ARBA" id="ARBA00023054"/>
    </source>
</evidence>
<name>A0A1Y1W906_9FUNG</name>
<evidence type="ECO:0000256" key="9">
    <source>
        <dbReference type="ARBA" id="ARBA00023328"/>
    </source>
</evidence>
<evidence type="ECO:0000256" key="3">
    <source>
        <dbReference type="ARBA" id="ARBA00022454"/>
    </source>
</evidence>
<keyword evidence="3" id="KW-0158">Chromosome</keyword>
<reference evidence="11 12" key="1">
    <citation type="submission" date="2016-07" db="EMBL/GenBank/DDBJ databases">
        <title>Pervasive Adenine N6-methylation of Active Genes in Fungi.</title>
        <authorList>
            <consortium name="DOE Joint Genome Institute"/>
            <person name="Mondo S.J."/>
            <person name="Dannebaum R.O."/>
            <person name="Kuo R.C."/>
            <person name="Labutti K."/>
            <person name="Haridas S."/>
            <person name="Kuo A."/>
            <person name="Salamov A."/>
            <person name="Ahrendt S.R."/>
            <person name="Lipzen A."/>
            <person name="Sullivan W."/>
            <person name="Andreopoulos W.B."/>
            <person name="Clum A."/>
            <person name="Lindquist E."/>
            <person name="Daum C."/>
            <person name="Ramamoorthy G.K."/>
            <person name="Gryganskyi A."/>
            <person name="Culley D."/>
            <person name="Magnuson J.K."/>
            <person name="James T.Y."/>
            <person name="O'Malley M.A."/>
            <person name="Stajich J.E."/>
            <person name="Spatafora J.W."/>
            <person name="Visel A."/>
            <person name="Grigoriev I.V."/>
        </authorList>
    </citation>
    <scope>NUCLEOTIDE SEQUENCE [LARGE SCALE GENOMIC DNA]</scope>
    <source>
        <strain evidence="11 12">ATCC 12442</strain>
    </source>
</reference>
<dbReference type="GO" id="GO:0000070">
    <property type="term" value="P:mitotic sister chromatid segregation"/>
    <property type="evidence" value="ECO:0007669"/>
    <property type="project" value="TreeGrafter"/>
</dbReference>
<evidence type="ECO:0000313" key="12">
    <source>
        <dbReference type="Proteomes" id="UP000193922"/>
    </source>
</evidence>
<sequence>MSAVDVSNVELVVAAATAQSTAQPLPAAEGTMEVDSTASSSAAAAPLQAETPSAPRGAAPDRHVSPRFKCVYPPSEKTQSLIVEHFGFLPVSFIDEIINAANETIYRATDALCKFVETEQGSGEATSQAINKAETMLEHAVDKNFDKFELYALRNLFNIPAGLEHHVVLPHHTQDTPDEYTDEALLDKELGDVRRQIVANNMMRARLARDTALVEKRVVKLRSLNEQIHIGEIANRELKGEGPESVAAVREKVDQLRQILEQLDLDVLSKMDAINEPAGRDVYLAKLTDMQVSRWEQGQQEQEA</sequence>
<evidence type="ECO:0000256" key="4">
    <source>
        <dbReference type="ARBA" id="ARBA00022618"/>
    </source>
</evidence>
<evidence type="ECO:0000256" key="6">
    <source>
        <dbReference type="ARBA" id="ARBA00022838"/>
    </source>
</evidence>
<comment type="subcellular location">
    <subcellularLocation>
        <location evidence="1">Chromosome</location>
        <location evidence="1">Centromere</location>
        <location evidence="1">Kinetochore</location>
    </subcellularLocation>
</comment>
<comment type="caution">
    <text evidence="11">The sequence shown here is derived from an EMBL/GenBank/DDBJ whole genome shotgun (WGS) entry which is preliminary data.</text>
</comment>
<evidence type="ECO:0000256" key="2">
    <source>
        <dbReference type="ARBA" id="ARBA00008643"/>
    </source>
</evidence>
<dbReference type="AlphaFoldDB" id="A0A1Y1W906"/>
<keyword evidence="6" id="KW-0995">Kinetochore</keyword>
<dbReference type="GO" id="GO:0000444">
    <property type="term" value="C:MIS12/MIND type complex"/>
    <property type="evidence" value="ECO:0007669"/>
    <property type="project" value="TreeGrafter"/>
</dbReference>
<keyword evidence="8" id="KW-0131">Cell cycle</keyword>
<dbReference type="Pfam" id="PF05859">
    <property type="entry name" value="Mis12"/>
    <property type="match status" value="1"/>
</dbReference>
<keyword evidence="12" id="KW-1185">Reference proteome</keyword>
<dbReference type="GO" id="GO:0005634">
    <property type="term" value="C:nucleus"/>
    <property type="evidence" value="ECO:0007669"/>
    <property type="project" value="InterPro"/>
</dbReference>
<dbReference type="GO" id="GO:0051382">
    <property type="term" value="P:kinetochore assembly"/>
    <property type="evidence" value="ECO:0007669"/>
    <property type="project" value="TreeGrafter"/>
</dbReference>
<dbReference type="GeneID" id="63807705"/>
<dbReference type="PANTHER" id="PTHR14527">
    <property type="entry name" value="PROTEIN MIS12 HOMOLOG"/>
    <property type="match status" value="1"/>
</dbReference>
<evidence type="ECO:0000256" key="8">
    <source>
        <dbReference type="ARBA" id="ARBA00023306"/>
    </source>
</evidence>
<dbReference type="GO" id="GO:0051301">
    <property type="term" value="P:cell division"/>
    <property type="evidence" value="ECO:0007669"/>
    <property type="project" value="UniProtKB-KW"/>
</dbReference>
<keyword evidence="5" id="KW-0498">Mitosis</keyword>
<dbReference type="EMBL" id="MCFD01000006">
    <property type="protein sequence ID" value="ORX70011.1"/>
    <property type="molecule type" value="Genomic_DNA"/>
</dbReference>
<comment type="similarity">
    <text evidence="2">Belongs to the mis12 family.</text>
</comment>
<keyword evidence="4" id="KW-0132">Cell division</keyword>
<evidence type="ECO:0000256" key="5">
    <source>
        <dbReference type="ARBA" id="ARBA00022776"/>
    </source>
</evidence>
<dbReference type="Proteomes" id="UP000193922">
    <property type="component" value="Unassembled WGS sequence"/>
</dbReference>
<evidence type="ECO:0000256" key="1">
    <source>
        <dbReference type="ARBA" id="ARBA00004629"/>
    </source>
</evidence>
<dbReference type="OrthoDB" id="1884855at2759"/>